<dbReference type="InterPro" id="IPR036291">
    <property type="entry name" value="NAD(P)-bd_dom_sf"/>
</dbReference>
<comment type="caution">
    <text evidence="1">The sequence shown here is derived from an EMBL/GenBank/DDBJ whole genome shotgun (WGS) entry which is preliminary data.</text>
</comment>
<dbReference type="AlphaFoldDB" id="A0A0C2EIN4"/>
<protein>
    <submittedName>
        <fullName evidence="1">UDP-N-acetylglucosamine 4,6-dehydratase</fullName>
    </submittedName>
</protein>
<dbReference type="RefSeq" id="WP_157015834.1">
    <property type="nucleotide sequence ID" value="NZ_JXDG01000003.1"/>
</dbReference>
<evidence type="ECO:0000313" key="2">
    <source>
        <dbReference type="Proteomes" id="UP000031535"/>
    </source>
</evidence>
<keyword evidence="2" id="KW-1185">Reference proteome</keyword>
<organism evidence="1 2">
    <name type="scientific">Pseudomonas batumici</name>
    <dbReference type="NCBI Taxonomy" id="226910"/>
    <lineage>
        <taxon>Bacteria</taxon>
        <taxon>Pseudomonadati</taxon>
        <taxon>Pseudomonadota</taxon>
        <taxon>Gammaproteobacteria</taxon>
        <taxon>Pseudomonadales</taxon>
        <taxon>Pseudomonadaceae</taxon>
        <taxon>Pseudomonas</taxon>
    </lineage>
</organism>
<reference evidence="1 2" key="1">
    <citation type="submission" date="2015-01" db="EMBL/GenBank/DDBJ databases">
        <title>Complete genome of Pseudomonas batumici UCM B-321 producer of the batumin antibiotic with strong antistaphilococcal and potential anticancer activity.</title>
        <authorList>
            <person name="Klochko V.V."/>
            <person name="Zelena L.B."/>
            <person name="Elena K.A."/>
            <person name="Reva O.N."/>
        </authorList>
    </citation>
    <scope>NUCLEOTIDE SEQUENCE [LARGE SCALE GENOMIC DNA]</scope>
    <source>
        <strain evidence="1 2">UCM B-321</strain>
    </source>
</reference>
<dbReference type="STRING" id="226910.UCMB321_0296"/>
<evidence type="ECO:0000313" key="1">
    <source>
        <dbReference type="EMBL" id="KIH85929.1"/>
    </source>
</evidence>
<dbReference type="EMBL" id="JXDG01000003">
    <property type="protein sequence ID" value="KIH85929.1"/>
    <property type="molecule type" value="Genomic_DNA"/>
</dbReference>
<dbReference type="Gene3D" id="3.40.50.720">
    <property type="entry name" value="NAD(P)-binding Rossmann-like Domain"/>
    <property type="match status" value="1"/>
</dbReference>
<name>A0A0C2EIN4_9PSED</name>
<gene>
    <name evidence="1" type="ORF">UCMB321_0296</name>
</gene>
<dbReference type="SUPFAM" id="SSF51735">
    <property type="entry name" value="NAD(P)-binding Rossmann-fold domains"/>
    <property type="match status" value="1"/>
</dbReference>
<dbReference type="PATRIC" id="fig|226910.6.peg.297"/>
<accession>A0A0C2EIN4</accession>
<dbReference type="Proteomes" id="UP000031535">
    <property type="component" value="Unassembled WGS sequence"/>
</dbReference>
<sequence length="49" mass="5320">MFNGKSIFISGGTGSFGRHFIHRLLEQYPPQPGCLKVVQNVDPHAGLPA</sequence>
<proteinExistence type="predicted"/>